<dbReference type="KEGG" id="rama:IDM48_07245"/>
<evidence type="ECO:0000256" key="2">
    <source>
        <dbReference type="SAM" id="Phobius"/>
    </source>
</evidence>
<keyword evidence="4" id="KW-1185">Reference proteome</keyword>
<evidence type="ECO:0008006" key="5">
    <source>
        <dbReference type="Google" id="ProtNLM"/>
    </source>
</evidence>
<proteinExistence type="predicted"/>
<keyword evidence="2" id="KW-0812">Transmembrane</keyword>
<dbReference type="Proteomes" id="UP000516421">
    <property type="component" value="Chromosome"/>
</dbReference>
<feature type="compositionally biased region" description="Low complexity" evidence="1">
    <location>
        <begin position="210"/>
        <end position="222"/>
    </location>
</feature>
<accession>A0A7H2BHR5</accession>
<keyword evidence="2" id="KW-0472">Membrane</keyword>
<sequence>MSAEPQFPGNEREVKRRHLSVVPRGDDRRVPEKSSRSQKALVPDATPRTRWTMLIFVIASIPLTLMLILLTNILTASRQYDLVDLRTQELSLSQQNEALSQEIAYYQAPQDLAVRASQLGLIATQAQATINLQTGEITGTPVPAAPLAEDNQSKTENLIDPPALYDTQAYATASQRAEEQKKKDEEAAKAKAEEEKKAEETRKAEEAKKSASASPSPSSSGH</sequence>
<evidence type="ECO:0000256" key="1">
    <source>
        <dbReference type="SAM" id="MobiDB-lite"/>
    </source>
</evidence>
<evidence type="ECO:0000313" key="4">
    <source>
        <dbReference type="Proteomes" id="UP000516421"/>
    </source>
</evidence>
<organism evidence="3 4">
    <name type="scientific">Rothia amarae</name>
    <dbReference type="NCBI Taxonomy" id="169480"/>
    <lineage>
        <taxon>Bacteria</taxon>
        <taxon>Bacillati</taxon>
        <taxon>Actinomycetota</taxon>
        <taxon>Actinomycetes</taxon>
        <taxon>Micrococcales</taxon>
        <taxon>Micrococcaceae</taxon>
        <taxon>Rothia</taxon>
    </lineage>
</organism>
<dbReference type="EMBL" id="CP061538">
    <property type="protein sequence ID" value="QNV39211.1"/>
    <property type="molecule type" value="Genomic_DNA"/>
</dbReference>
<feature type="region of interest" description="Disordered" evidence="1">
    <location>
        <begin position="156"/>
        <end position="222"/>
    </location>
</feature>
<protein>
    <recommendedName>
        <fullName evidence="5">Cell division protein FtsL</fullName>
    </recommendedName>
</protein>
<gene>
    <name evidence="3" type="ORF">IDM48_07245</name>
</gene>
<reference evidence="3 4" key="1">
    <citation type="submission" date="2020-09" db="EMBL/GenBank/DDBJ databases">
        <title>Investigation of environmental microbe.</title>
        <authorList>
            <person name="Ou Y."/>
            <person name="Kang Q."/>
        </authorList>
    </citation>
    <scope>NUCLEOTIDE SEQUENCE [LARGE SCALE GENOMIC DNA]</scope>
    <source>
        <strain evidence="3 4">KJZ-9</strain>
    </source>
</reference>
<feature type="compositionally biased region" description="Basic and acidic residues" evidence="1">
    <location>
        <begin position="176"/>
        <end position="209"/>
    </location>
</feature>
<dbReference type="RefSeq" id="WP_068168676.1">
    <property type="nucleotide sequence ID" value="NZ_CP061538.1"/>
</dbReference>
<name>A0A7H2BHR5_9MICC</name>
<dbReference type="AlphaFoldDB" id="A0A7H2BHR5"/>
<keyword evidence="2" id="KW-1133">Transmembrane helix</keyword>
<feature type="compositionally biased region" description="Basic and acidic residues" evidence="1">
    <location>
        <begin position="24"/>
        <end position="35"/>
    </location>
</feature>
<feature type="region of interest" description="Disordered" evidence="1">
    <location>
        <begin position="1"/>
        <end position="43"/>
    </location>
</feature>
<feature type="transmembrane region" description="Helical" evidence="2">
    <location>
        <begin position="51"/>
        <end position="70"/>
    </location>
</feature>
<evidence type="ECO:0000313" key="3">
    <source>
        <dbReference type="EMBL" id="QNV39211.1"/>
    </source>
</evidence>